<dbReference type="InterPro" id="IPR000873">
    <property type="entry name" value="AMP-dep_synth/lig_dom"/>
</dbReference>
<feature type="domain" description="Carrier" evidence="7">
    <location>
        <begin position="2061"/>
        <end position="2136"/>
    </location>
</feature>
<comment type="caution">
    <text evidence="8">The sequence shown here is derived from an EMBL/GenBank/DDBJ whole genome shotgun (WGS) entry which is preliminary data.</text>
</comment>
<sequence>MWFAQRVDPDSPIFRAAEYLEIHGPVDPGIFERALRQVVTEADALHLRFLDTEEGPRQVVGPEPRWRLRIVDVSAEPDPRRAAEEWMGRDLRRKIDLTGSSLFTYALFRVAADRWFWYHAYHHILLDGVGASLFVRRVAHVYSALTADTAPDATPFESVRTLLAADSAYRDSEAIREDREFWRRTYDGRPEPGALSPRPLRPTPDFLRRSARLPDGIRRDLDRAAERAGVSRSRILVAATTAYLHRMTGSAEVVLGLSVTARPGGASRNVPGMAANVLPLRVDVAPGTTVGGLLERTRTALRGLLAHQRYRGEDLRRDLGLRGDHRRFFGPQLNVVPFDYDLRFADSRADAHNMSLRLIQDLAISVYDRVGDRGIRVDFDVHPELYGPAELAAHQDRYVRFVGRIARALAEPATPLARVALLSDDELRAAVAPPDEAVAHPAPGPTLPGLFEERVRSAPDAPAVEYEGASIGYAELNRRANRLARLLAGRGVGPEDRVALLLPRSADYVTAALGVMKAGAAYVPIDPGYPAERVDHLLSDSAPGCVLAHAATAHLTAAADRAPLILDAPATARALADLPDGDLTDAERTAPLTADRPAYVIYTSGSTGTPKGVVVTHRGIPALAGALTGRLGIGPGGRVLQFASMGFDAAVSELCMGLLSGATLVPAPAEQLLPGPPLAAFTRRARITHALLPPSSLAVMDPRGDLPEDMALYVGGEACPAELAERWSAERLLVNAYGPTEATVVATMSGPLSGPERPPIGEPIPGTRGYVLDAGLAPVPPGVPGELYVAGVGVARGYLGRYALTAERFVANPFGSPGERMYRTGDLVRRRPDGALEFLGRADDQVKIRGYRVEPGEAEAALLKLPAVGQAAVVVRQEPGGEPSLAAYLVPAAGAEPDPAVVREALESGLPGYLVPATFTVLDALPVTPNGKIDHKALPDPSAAAERTVTPPRTERERALCGFFAEVLGVEAVGIDDDFFQLGGHSLLVARLMQRIRSRLGVECGVDVVFRAPTVRRLAAELGGEEPGGEEPGGEEPEPGGAESGGEGSGGGKPVRPGPVPVPRDGELELSYAQARLWFLSRLEGPSAAYHIPLVLTLDGDLDPDALAAALGDLADRHETLRTVYPDRAGVPVQRILPPGAHPGLTTVACDEARLREELATAVAHPFDLATEPPLRTRLFRTAARRHVLLLLVHHIAADAESYGPLLRDLAAAYRARRAGRAPALPPLPVQYADYAAWQRRTLGDDADPASDAARQTAYWKKRLASLPGPLDLPFDRPHPDRVAAAPAALVTLDLDAALHRGVGEFARGCGASTFMALQAALAALLSRLGAGEDIALGVPVAGRGDEALEDLVGLFVNTVVLRTDTSGAPTYRELLARVREADLADYAHQDLPFERLVEALNPPRSAARHPLFQVMLAMDSSHRTPPGLDGLRPGLLDVPTGTAKFDLSFNVRERFTPEGAADGILVALEYRADVFEESTARELLRRYGRLLGAAMADPDAPVAGARILADDEYRRLLTDWNDTAAPESLRDVVGRVRELAADRPDAVAVTDDDGDLGYGELVAHADRLARRLRASGAGPDAVVAVLADRGRWAVAALLGALAAGAAYLPLDTGAPTERSAAALADAGARWLLAGPGHREAAAKAAEASGGTSGGVQVLPLGPDTDTDPDPDPDTDTDTGGNGPAAAGGAPPADQLAYVIFTSGSTGRPKGAMVHHRGMNNHLSAKVADLGLTAADTVVANAPLTFDISVWQMLAPLVVGGRALAVSQRLAADPPGLFRLVIRAEVTVLEVVPSLLRAALDAWDDGEPLPALPSLRWLVVTGEELPGELCRRWFARFPGIPVVNAYGPTECSDDVTHAVITKDPGRTTSPIGRAIRNTRLYVLSDELQPVPVGVVGDLYVAGVGVGRGYLGDPARTAHTFVADPFADPAAAPGGRLYRTGDRVRYLPDGQLEFLGRRDTQIKIRGRRIELGEVEAGLRGLPGVTDAVASVVPGPGGHPRLVGYVVGQARPRQVREALAAALPDHLVPSAVVALDAVPLTENGKVDRKALPVPDLPGTVNREPRTPQEEILCALFAEALGLERVGADADFFGLGGHSLLATRLVSRVRAALGVEVEVAALFEAPTPAALAGRLGAAGPARPGLVRRDRPEVLPLSYVQRGMWFINRLETDRGTYNVPLVVRLSGELDIAALEAALGDVAARHESLRTVFPEADGVPRQVVLDPADAVPAVSVVAAEGEDDEGVRALIAAAAGAGFDVAHEPPLRVSLLVLGAREHILVVVAHHIASDGWSAAPLARDLSLAYQAALRGEAPAWEPLPVQYADYTLWQRALLGDESDQGSEISRQFAYWKDTLAGLPDELRLPTDRPRPAAADGLRGGVVPFEVSAETHRAVVRLARATATTPFMVFHAALAALLTRLGAGTDIPIGTSVFGRGDDALDELVGYFVNSLVLRADTSGDPSFGELLRRVRRTDIAAFAHQDLPFERLVAALNPRRVPGRHPLFQVKLLLQNLDRARFALPGLDADVLPYDPDLAKLDLQFSVSERYDDRGEPAGVEALVGYSAEVFDRASAQAVSARFVRLLEAVVADPDRPIGTVELLGAAERERVLTERNATAREVPEATFPELFRARVAAAPDAPAVVCGPLRLTYGQLDARANRLARLLLDRGVGAGSLVALALPRSADAVVAMLAVHKAGAAYVPVDPEQPGSRTGLLLEDARPTLVLSLDGAAPPAGPAEVVALDAAETVAALAEASAEDPGVRVSAGDVAYVIFTSGSMGRPKGVVVEQGSLVDYVVRCVVAYPGLAGRTLLHSPLSFDLGLTGLYGTLAAGGALVVADLDERLSAPGGVTFAKVTPSHLPVLQELPDACSPTGQLVVGGEALSGAWLASWRARHPGVEVVNHYGPTEATVGCLDHRIPAGAVLADGPVPLGRPMWNTRVYVLDAGLSPAPDGVVGELYIAGTGVARGYLNLPGQTGERFVADPFGPPGSRMYRTGDLARWTGAGVLEFAGRADDQVKVRGYRIEPGEVEAAVASFPGVDRAVALVREDRADDRRLVAYAVPAAGDGAAPDPAALAAWVAARLPDYARPALVVLDTLPLTPNGKVDRGALPAPEVPVTASRTARTAREEILCGLFADVLGVARVGVDDGFFDLGGHSLLATRLVSRIRAALGADVPLRVVFEAPTVRGLAPRLDGEAPARPALAARPRPETVPLSFAQRRLWFINQMEGPSATYNIPLVLRLTGHIDRPALRAALRDVVARHETLRTVFPAVDGVPFQRVLDPERGTPELEESEVAPDELPGAIDAAVTEGFDLVSRPPLRTRLLVCGDTAALVVVMHHITGDGWSHAPLLRDLSQAYAARLGGEDQPGWPPLPVQYADYTLWQRELLGDDTDPDSEFSRQLRHWAAALEGLPEELAYPTDRPRPEAASYRGDRVPVALGAEAHAGVVALAKASGVSVFMVLQAALATLLTRLGAGTDIPLGAPSAGRTDHALDELVGFFVNTLVLRTDTSGDPTFRDLLARVRETDLAAYDHQDLPFERLVEEINPKRSLARHPLFQVMLILHNTDRLELDLPGLRGRVEGAEAPVARFDMSFSLTEHYSEEGADGVGAPEGIRGQIRYAADLFDRATMETWAARLVRLISAAVADPDRPIGALPVLSEEELHELLVVRNDTAHALPDASLPELFRRQAARTPHATALVQGELRLTYQQLDARSDELCAALLARGVGREDRVALLLERRADHVVAVLSVAKAGAVYVPLDARSPEARLRHILTGTQAVVVVADARTAPRVPSGHVSLVLTDGVAPPDAVGTGHSAPAVPPGGLAYIIHTSGSTGEPKGVAVSHRSVVDMILDRWWGHTAEDRMLMHLPVSFDASTYELWGPLLTGGRIVAYDGEATDIAALARTMAEHRVTVGLFSEGVFRLLAENHLESFDGLRDIYVGGDAVSAVAARKVMDHVPGARLTNTYGPTECTQCVIHHELTREDVEGRRAAIPIGRPLDNTRVYVLDERLRPVPSGVTGELYVAGEGVARGYHGRPGQTAERFVADPFGPPSSRMYRTGDRVWWRPGGALEFAGRADAQVKVRGFRIELGEVEAAVASFPGVAQAVVVVREDRPGDRRLAAYAVPATGTALDTAALDTAALDIAALAEHVGALLPDYMVPAAFVPMAALPLGRSGKLDRSALPVPDYGGGGGRGPRDDRERLLCSLFAELLGAPEVFADDNFFVLGGDSIGSIQLVSRARQAGLAISARDVFLHQTPAELALAATAADEDPEAPAADDGTGTVQATPIMEWLRELGGPVAGFNQSVLLRVAPGLTQDALVTAVQAVLDRHAVLRARLDRSGEGPWRLEVPPAGAVDAAGCVRRVDIADRPEGRLAPVLAEHAEAARRELAPDAGAMVRVVWFDAGDLRPGRLLVMAHHLVVDGVSWRILLPDLMDCWSAAAAGREAALQPVRTSFRTWARELPRRAGSEAVEAELPLWRRMAVAPDPLLSDRPLDPAVDTHRTLRRHRAVLPPERTGPLLTAVPGATGAAADEVLLTAFAPAVAEWRRRRGGADGPVLVDLEGHGRGEGEGAELSRTVGWFTAMHPLRIDAGVGWAEFRAGGAAAGGAPARVREQVRALPGKGVGYGLLRHLNPGASAELAAAPAPQIGFNYLGRVRPESGPAEWGAAPEDVRVAPADPDLPFAHSLELNAVVHDGPEGPRLNVTWTWPAGLFEESAVQELADLWFTALDALTSYATARAATARAATARAATSRPATARPEANGRTSPDTSLVDLDPDELDELGELEADWRK</sequence>
<keyword evidence="3" id="KW-0597">Phosphoprotein</keyword>
<dbReference type="InterPro" id="IPR010060">
    <property type="entry name" value="NRPS_synth"/>
</dbReference>
<evidence type="ECO:0000256" key="2">
    <source>
        <dbReference type="ARBA" id="ARBA00022450"/>
    </source>
</evidence>
<evidence type="ECO:0000256" key="3">
    <source>
        <dbReference type="ARBA" id="ARBA00022553"/>
    </source>
</evidence>
<feature type="compositionally biased region" description="Acidic residues" evidence="6">
    <location>
        <begin position="4769"/>
        <end position="4786"/>
    </location>
</feature>
<dbReference type="InterPro" id="IPR010071">
    <property type="entry name" value="AA_adenyl_dom"/>
</dbReference>
<dbReference type="EMBL" id="JAVRFD010000019">
    <property type="protein sequence ID" value="MDT0547365.1"/>
    <property type="molecule type" value="Genomic_DNA"/>
</dbReference>
<dbReference type="InterPro" id="IPR025110">
    <property type="entry name" value="AMP-bd_C"/>
</dbReference>
<dbReference type="CDD" id="cd05930">
    <property type="entry name" value="A_NRPS"/>
    <property type="match status" value="2"/>
</dbReference>
<dbReference type="SMART" id="SM00823">
    <property type="entry name" value="PKS_PP"/>
    <property type="match status" value="4"/>
</dbReference>
<dbReference type="CDD" id="cd12117">
    <property type="entry name" value="A_NRPS_Srf_like"/>
    <property type="match status" value="1"/>
</dbReference>
<dbReference type="InterPro" id="IPR006162">
    <property type="entry name" value="Ppantetheine_attach_site"/>
</dbReference>
<feature type="region of interest" description="Disordered" evidence="6">
    <location>
        <begin position="187"/>
        <end position="206"/>
    </location>
</feature>
<evidence type="ECO:0000256" key="1">
    <source>
        <dbReference type="ARBA" id="ARBA00001957"/>
    </source>
</evidence>
<evidence type="ECO:0000259" key="7">
    <source>
        <dbReference type="PROSITE" id="PS50075"/>
    </source>
</evidence>
<dbReference type="Gene3D" id="3.40.50.12780">
    <property type="entry name" value="N-terminal domain of ligase-like"/>
    <property type="match status" value="1"/>
</dbReference>
<feature type="compositionally biased region" description="Acidic residues" evidence="6">
    <location>
        <begin position="1023"/>
        <end position="1038"/>
    </location>
</feature>
<dbReference type="NCBIfam" id="TIGR01720">
    <property type="entry name" value="NRPS-para261"/>
    <property type="match status" value="1"/>
</dbReference>
<dbReference type="PROSITE" id="PS00455">
    <property type="entry name" value="AMP_BINDING"/>
    <property type="match status" value="3"/>
</dbReference>
<name>A0ABU2XPF5_9ACTN</name>
<protein>
    <submittedName>
        <fullName evidence="8">Amino acid adenylation domain-containing protein</fullName>
    </submittedName>
</protein>
<dbReference type="Pfam" id="PF00550">
    <property type="entry name" value="PP-binding"/>
    <property type="match status" value="4"/>
</dbReference>
<dbReference type="SUPFAM" id="SSF52777">
    <property type="entry name" value="CoA-dependent acyltransferases"/>
    <property type="match status" value="10"/>
</dbReference>
<dbReference type="InterPro" id="IPR042099">
    <property type="entry name" value="ANL_N_sf"/>
</dbReference>
<dbReference type="Pfam" id="PF00668">
    <property type="entry name" value="Condensation"/>
    <property type="match status" value="5"/>
</dbReference>
<dbReference type="NCBIfam" id="NF003417">
    <property type="entry name" value="PRK04813.1"/>
    <property type="match status" value="5"/>
</dbReference>
<gene>
    <name evidence="8" type="ORF">RND15_32380</name>
</gene>
<feature type="compositionally biased region" description="Acidic residues" evidence="6">
    <location>
        <begin position="1665"/>
        <end position="1677"/>
    </location>
</feature>
<dbReference type="Pfam" id="PF13193">
    <property type="entry name" value="AMP-binding_C"/>
    <property type="match status" value="4"/>
</dbReference>
<dbReference type="CDD" id="cd19540">
    <property type="entry name" value="LCL_NRPS-like"/>
    <property type="match status" value="3"/>
</dbReference>
<dbReference type="InterPro" id="IPR020845">
    <property type="entry name" value="AMP-binding_CS"/>
</dbReference>
<dbReference type="RefSeq" id="WP_311727883.1">
    <property type="nucleotide sequence ID" value="NZ_JAVRFD010000019.1"/>
</dbReference>
<feature type="region of interest" description="Disordered" evidence="6">
    <location>
        <begin position="1643"/>
        <end position="1691"/>
    </location>
</feature>
<keyword evidence="5" id="KW-0045">Antibiotic biosynthesis</keyword>
<evidence type="ECO:0000256" key="4">
    <source>
        <dbReference type="ARBA" id="ARBA00022737"/>
    </source>
</evidence>
<comment type="cofactor">
    <cofactor evidence="1">
        <name>pantetheine 4'-phosphate</name>
        <dbReference type="ChEBI" id="CHEBI:47942"/>
    </cofactor>
</comment>
<evidence type="ECO:0000256" key="5">
    <source>
        <dbReference type="ARBA" id="ARBA00023194"/>
    </source>
</evidence>
<dbReference type="Gene3D" id="3.40.50.1820">
    <property type="entry name" value="alpha/beta hydrolase"/>
    <property type="match status" value="1"/>
</dbReference>
<proteinExistence type="predicted"/>
<feature type="domain" description="Carrier" evidence="7">
    <location>
        <begin position="951"/>
        <end position="1026"/>
    </location>
</feature>
<evidence type="ECO:0000256" key="6">
    <source>
        <dbReference type="SAM" id="MobiDB-lite"/>
    </source>
</evidence>
<feature type="domain" description="Carrier" evidence="7">
    <location>
        <begin position="3116"/>
        <end position="3191"/>
    </location>
</feature>
<dbReference type="PANTHER" id="PTHR45527">
    <property type="entry name" value="NONRIBOSOMAL PEPTIDE SYNTHETASE"/>
    <property type="match status" value="1"/>
</dbReference>
<evidence type="ECO:0000313" key="9">
    <source>
        <dbReference type="Proteomes" id="UP001180754"/>
    </source>
</evidence>
<organism evidence="8 9">
    <name type="scientific">Streptomyces lonegramiae</name>
    <dbReference type="NCBI Taxonomy" id="3075524"/>
    <lineage>
        <taxon>Bacteria</taxon>
        <taxon>Bacillati</taxon>
        <taxon>Actinomycetota</taxon>
        <taxon>Actinomycetes</taxon>
        <taxon>Kitasatosporales</taxon>
        <taxon>Streptomycetaceae</taxon>
        <taxon>Streptomyces</taxon>
    </lineage>
</organism>
<dbReference type="Gene3D" id="3.30.300.30">
    <property type="match status" value="4"/>
</dbReference>
<reference evidence="8" key="1">
    <citation type="submission" date="2024-05" db="EMBL/GenBank/DDBJ databases">
        <title>30 novel species of actinomycetes from the DSMZ collection.</title>
        <authorList>
            <person name="Nouioui I."/>
        </authorList>
    </citation>
    <scope>NUCLEOTIDE SEQUENCE</scope>
    <source>
        <strain evidence="8">DSM 41529</strain>
    </source>
</reference>
<dbReference type="InterPro" id="IPR001242">
    <property type="entry name" value="Condensation_dom"/>
</dbReference>
<dbReference type="Proteomes" id="UP001180754">
    <property type="component" value="Unassembled WGS sequence"/>
</dbReference>
<dbReference type="Gene3D" id="2.30.38.10">
    <property type="entry name" value="Luciferase, Domain 3"/>
    <property type="match status" value="3"/>
</dbReference>
<dbReference type="SUPFAM" id="SSF56801">
    <property type="entry name" value="Acetyl-CoA synthetase-like"/>
    <property type="match status" value="4"/>
</dbReference>
<evidence type="ECO:0000313" key="8">
    <source>
        <dbReference type="EMBL" id="MDT0547365.1"/>
    </source>
</evidence>
<dbReference type="Gene3D" id="3.30.559.30">
    <property type="entry name" value="Nonribosomal peptide synthetase, condensation domain"/>
    <property type="match status" value="5"/>
</dbReference>
<dbReference type="SUPFAM" id="SSF47336">
    <property type="entry name" value="ACP-like"/>
    <property type="match status" value="4"/>
</dbReference>
<dbReference type="InterPro" id="IPR020806">
    <property type="entry name" value="PKS_PP-bd"/>
</dbReference>
<dbReference type="CDD" id="cd17652">
    <property type="entry name" value="A_NRPS_CmdD_like"/>
    <property type="match status" value="1"/>
</dbReference>
<keyword evidence="4" id="KW-0677">Repeat</keyword>
<dbReference type="InterPro" id="IPR029058">
    <property type="entry name" value="AB_hydrolase_fold"/>
</dbReference>
<dbReference type="InterPro" id="IPR045851">
    <property type="entry name" value="AMP-bd_C_sf"/>
</dbReference>
<feature type="region of interest" description="Disordered" evidence="6">
    <location>
        <begin position="1020"/>
        <end position="1063"/>
    </location>
</feature>
<feature type="region of interest" description="Disordered" evidence="6">
    <location>
        <begin position="4741"/>
        <end position="4786"/>
    </location>
</feature>
<dbReference type="PANTHER" id="PTHR45527:SF1">
    <property type="entry name" value="FATTY ACID SYNTHASE"/>
    <property type="match status" value="1"/>
</dbReference>
<dbReference type="PROSITE" id="PS50075">
    <property type="entry name" value="CARRIER"/>
    <property type="match status" value="4"/>
</dbReference>
<feature type="compositionally biased region" description="Low complexity" evidence="6">
    <location>
        <begin position="4741"/>
        <end position="4753"/>
    </location>
</feature>
<feature type="compositionally biased region" description="Gly residues" evidence="6">
    <location>
        <begin position="1042"/>
        <end position="1053"/>
    </location>
</feature>
<accession>A0ABU2XPF5</accession>
<dbReference type="InterPro" id="IPR036736">
    <property type="entry name" value="ACP-like_sf"/>
</dbReference>
<dbReference type="Gene3D" id="3.30.559.10">
    <property type="entry name" value="Chloramphenicol acetyltransferase-like domain"/>
    <property type="match status" value="5"/>
</dbReference>
<dbReference type="Gene3D" id="1.10.1200.10">
    <property type="entry name" value="ACP-like"/>
    <property type="match status" value="3"/>
</dbReference>
<dbReference type="NCBIfam" id="TIGR01733">
    <property type="entry name" value="AA-adenyl-dom"/>
    <property type="match status" value="4"/>
</dbReference>
<dbReference type="InterPro" id="IPR009081">
    <property type="entry name" value="PP-bd_ACP"/>
</dbReference>
<dbReference type="PROSITE" id="PS00012">
    <property type="entry name" value="PHOSPHOPANTETHEINE"/>
    <property type="match status" value="2"/>
</dbReference>
<keyword evidence="2" id="KW-0596">Phosphopantetheine</keyword>
<dbReference type="Gene3D" id="3.40.50.980">
    <property type="match status" value="6"/>
</dbReference>
<dbReference type="InterPro" id="IPR023213">
    <property type="entry name" value="CAT-like_dom_sf"/>
</dbReference>
<keyword evidence="9" id="KW-1185">Reference proteome</keyword>
<feature type="domain" description="Carrier" evidence="7">
    <location>
        <begin position="4188"/>
        <end position="4262"/>
    </location>
</feature>
<dbReference type="Pfam" id="PF00501">
    <property type="entry name" value="AMP-binding"/>
    <property type="match status" value="4"/>
</dbReference>